<keyword evidence="9" id="KW-1185">Reference proteome</keyword>
<evidence type="ECO:0000256" key="1">
    <source>
        <dbReference type="SAM" id="Phobius"/>
    </source>
</evidence>
<keyword evidence="2" id="KW-0732">Signal</keyword>
<evidence type="ECO:0000313" key="6">
    <source>
        <dbReference type="EMBL" id="AXH11920.1"/>
    </source>
</evidence>
<dbReference type="CDD" id="cd01007">
    <property type="entry name" value="PBP2_BvgS_HisK_like"/>
    <property type="match status" value="1"/>
</dbReference>
<keyword evidence="1" id="KW-0472">Membrane</keyword>
<dbReference type="Proteomes" id="UP000253850">
    <property type="component" value="Chromosome"/>
</dbReference>
<dbReference type="InterPro" id="IPR043128">
    <property type="entry name" value="Rev_trsase/Diguanyl_cyclase"/>
</dbReference>
<evidence type="ECO:0000313" key="8">
    <source>
        <dbReference type="Proteomes" id="UP000253850"/>
    </source>
</evidence>
<dbReference type="InterPro" id="IPR000160">
    <property type="entry name" value="GGDEF_dom"/>
</dbReference>
<dbReference type="InterPro" id="IPR052163">
    <property type="entry name" value="DGC-Regulatory_Protein"/>
</dbReference>
<dbReference type="FunFam" id="3.30.70.270:FF:000001">
    <property type="entry name" value="Diguanylate cyclase domain protein"/>
    <property type="match status" value="1"/>
</dbReference>
<dbReference type="EMBL" id="PDKM01000001">
    <property type="protein sequence ID" value="RXK11040.1"/>
    <property type="molecule type" value="Genomic_DNA"/>
</dbReference>
<evidence type="ECO:0000259" key="4">
    <source>
        <dbReference type="PROSITE" id="PS50113"/>
    </source>
</evidence>
<dbReference type="SUPFAM" id="SSF55785">
    <property type="entry name" value="PYP-like sensor domain (PAS domain)"/>
    <property type="match status" value="1"/>
</dbReference>
<dbReference type="SMART" id="SM00267">
    <property type="entry name" value="GGDEF"/>
    <property type="match status" value="1"/>
</dbReference>
<dbReference type="SMART" id="SM00062">
    <property type="entry name" value="PBPb"/>
    <property type="match status" value="2"/>
</dbReference>
<dbReference type="InterPro" id="IPR015168">
    <property type="entry name" value="SsuA/THI5"/>
</dbReference>
<dbReference type="InterPro" id="IPR001610">
    <property type="entry name" value="PAC"/>
</dbReference>
<gene>
    <name evidence="6" type="ORF">ABIV_0913</name>
    <name evidence="7" type="ORF">CRV05_01345</name>
</gene>
<dbReference type="Pfam" id="PF00990">
    <property type="entry name" value="GGDEF"/>
    <property type="match status" value="1"/>
</dbReference>
<dbReference type="InterPro" id="IPR029787">
    <property type="entry name" value="Nucleotide_cyclase"/>
</dbReference>
<dbReference type="PROSITE" id="PS50113">
    <property type="entry name" value="PAC"/>
    <property type="match status" value="1"/>
</dbReference>
<dbReference type="PROSITE" id="PS50887">
    <property type="entry name" value="GGDEF"/>
    <property type="match status" value="1"/>
</dbReference>
<dbReference type="NCBIfam" id="TIGR00229">
    <property type="entry name" value="sensory_box"/>
    <property type="match status" value="1"/>
</dbReference>
<feature type="signal peptide" evidence="2">
    <location>
        <begin position="1"/>
        <end position="20"/>
    </location>
</feature>
<dbReference type="KEGG" id="hbv:ABIV_0913"/>
<dbReference type="InterPro" id="IPR013655">
    <property type="entry name" value="PAS_fold_3"/>
</dbReference>
<dbReference type="SMART" id="SM00086">
    <property type="entry name" value="PAC"/>
    <property type="match status" value="1"/>
</dbReference>
<evidence type="ECO:0000313" key="9">
    <source>
        <dbReference type="Proteomes" id="UP000289193"/>
    </source>
</evidence>
<dbReference type="PROSITE" id="PS50112">
    <property type="entry name" value="PAS"/>
    <property type="match status" value="1"/>
</dbReference>
<feature type="domain" description="PAC" evidence="4">
    <location>
        <begin position="905"/>
        <end position="957"/>
    </location>
</feature>
<feature type="transmembrane region" description="Helical" evidence="1">
    <location>
        <begin position="803"/>
        <end position="822"/>
    </location>
</feature>
<dbReference type="InterPro" id="IPR000700">
    <property type="entry name" value="PAS-assoc_C"/>
</dbReference>
<dbReference type="SUPFAM" id="SSF55073">
    <property type="entry name" value="Nucleotide cyclase"/>
    <property type="match status" value="1"/>
</dbReference>
<dbReference type="AlphaFoldDB" id="A0AAX2AAT7"/>
<dbReference type="PANTHER" id="PTHR46663">
    <property type="entry name" value="DIGUANYLATE CYCLASE DGCT-RELATED"/>
    <property type="match status" value="1"/>
</dbReference>
<protein>
    <submittedName>
        <fullName evidence="6">BvgS-like domain-containing diguanylate cyclase (NMT1, PAS domains)</fullName>
    </submittedName>
</protein>
<dbReference type="CDD" id="cd00130">
    <property type="entry name" value="PAS"/>
    <property type="match status" value="1"/>
</dbReference>
<dbReference type="Proteomes" id="UP000289193">
    <property type="component" value="Unassembled WGS sequence"/>
</dbReference>
<dbReference type="RefSeq" id="WP_114838776.1">
    <property type="nucleotide sequence ID" value="NZ_CP031217.1"/>
</dbReference>
<dbReference type="EMBL" id="CP031217">
    <property type="protein sequence ID" value="AXH11920.1"/>
    <property type="molecule type" value="Genomic_DNA"/>
</dbReference>
<evidence type="ECO:0000313" key="7">
    <source>
        <dbReference type="EMBL" id="RXK11040.1"/>
    </source>
</evidence>
<dbReference type="InterPro" id="IPR000014">
    <property type="entry name" value="PAS"/>
</dbReference>
<dbReference type="Gene3D" id="3.30.450.20">
    <property type="entry name" value="PAS domain"/>
    <property type="match status" value="1"/>
</dbReference>
<dbReference type="InterPro" id="IPR035965">
    <property type="entry name" value="PAS-like_dom_sf"/>
</dbReference>
<dbReference type="GO" id="GO:0003824">
    <property type="term" value="F:catalytic activity"/>
    <property type="evidence" value="ECO:0007669"/>
    <property type="project" value="UniProtKB-ARBA"/>
</dbReference>
<reference evidence="7 9" key="1">
    <citation type="submission" date="2017-10" db="EMBL/GenBank/DDBJ databases">
        <title>Genomics of the genus Arcobacter.</title>
        <authorList>
            <person name="Perez-Cataluna A."/>
            <person name="Figueras M.J."/>
        </authorList>
    </citation>
    <scope>NUCLEOTIDE SEQUENCE [LARGE SCALE GENOMIC DNA]</scope>
    <source>
        <strain evidence="7 9">CECT 7835</strain>
    </source>
</reference>
<accession>A0AAX2AAT7</accession>
<dbReference type="CDD" id="cd01949">
    <property type="entry name" value="GGDEF"/>
    <property type="match status" value="1"/>
</dbReference>
<dbReference type="InterPro" id="IPR001638">
    <property type="entry name" value="Solute-binding_3/MltF_N"/>
</dbReference>
<dbReference type="CDD" id="cd13708">
    <property type="entry name" value="PBP2_BvgS_like_1"/>
    <property type="match status" value="1"/>
</dbReference>
<evidence type="ECO:0000259" key="5">
    <source>
        <dbReference type="PROSITE" id="PS50887"/>
    </source>
</evidence>
<dbReference type="Gene3D" id="3.40.190.10">
    <property type="entry name" value="Periplasmic binding protein-like II"/>
    <property type="match status" value="6"/>
</dbReference>
<dbReference type="SUPFAM" id="SSF53850">
    <property type="entry name" value="Periplasmic binding protein-like II"/>
    <property type="match status" value="3"/>
</dbReference>
<reference evidence="6 8" key="2">
    <citation type="submission" date="2018-07" db="EMBL/GenBank/DDBJ databases">
        <title>Complete genome of the Arcobacter bivalviorum type strain LMG 26154.</title>
        <authorList>
            <person name="Miller W.G."/>
            <person name="Yee E."/>
            <person name="Bono J.L."/>
        </authorList>
    </citation>
    <scope>NUCLEOTIDE SEQUENCE [LARGE SCALE GENOMIC DNA]</scope>
    <source>
        <strain evidence="6 8">LMG 26154</strain>
    </source>
</reference>
<name>A0AAX2AAT7_9BACT</name>
<proteinExistence type="predicted"/>
<organism evidence="7 9">
    <name type="scientific">Halarcobacter bivalviorum</name>
    <dbReference type="NCBI Taxonomy" id="663364"/>
    <lineage>
        <taxon>Bacteria</taxon>
        <taxon>Pseudomonadati</taxon>
        <taxon>Campylobacterota</taxon>
        <taxon>Epsilonproteobacteria</taxon>
        <taxon>Campylobacterales</taxon>
        <taxon>Arcobacteraceae</taxon>
        <taxon>Halarcobacter</taxon>
    </lineage>
</organism>
<evidence type="ECO:0000256" key="2">
    <source>
        <dbReference type="SAM" id="SignalP"/>
    </source>
</evidence>
<dbReference type="Pfam" id="PF08447">
    <property type="entry name" value="PAS_3"/>
    <property type="match status" value="1"/>
</dbReference>
<dbReference type="PANTHER" id="PTHR46663:SF4">
    <property type="entry name" value="DIGUANYLATE CYCLASE DGCT-RELATED"/>
    <property type="match status" value="1"/>
</dbReference>
<dbReference type="NCBIfam" id="TIGR00254">
    <property type="entry name" value="GGDEF"/>
    <property type="match status" value="1"/>
</dbReference>
<keyword evidence="1" id="KW-0812">Transmembrane</keyword>
<dbReference type="Pfam" id="PF00497">
    <property type="entry name" value="SBP_bac_3"/>
    <property type="match status" value="2"/>
</dbReference>
<evidence type="ECO:0000259" key="3">
    <source>
        <dbReference type="PROSITE" id="PS50112"/>
    </source>
</evidence>
<dbReference type="Gene3D" id="3.30.70.270">
    <property type="match status" value="1"/>
</dbReference>
<feature type="domain" description="PAS" evidence="3">
    <location>
        <begin position="851"/>
        <end position="878"/>
    </location>
</feature>
<feature type="chain" id="PRO_5044718516" evidence="2">
    <location>
        <begin position="21"/>
        <end position="1122"/>
    </location>
</feature>
<dbReference type="Pfam" id="PF09084">
    <property type="entry name" value="NMT1"/>
    <property type="match status" value="1"/>
</dbReference>
<feature type="domain" description="GGDEF" evidence="5">
    <location>
        <begin position="985"/>
        <end position="1122"/>
    </location>
</feature>
<sequence>MLKNNFLFLCLLLLSSTLFANEKVILQLKWFHQFQFAGYYAAKEKGFYKELGLDVEIKQRDLKYNNIQQVVDNDAQYGVADSVLFLYQERKEPIVIVSPIFQHSANILISRKDSNISTVYNLDNKNMIFYPNDTDGFSILALLKKFHLDPNLIRKREKNDYQKIINKQADIMPAYITNEPYLFKEKGVEINIINPMNYGIDIYGDILFTSKKEALEHPNRVKKFKEATLKGWKYALENKEEIIQIIKEKYNTSKSIEHLTYEAKAIESLISKDTIPLGYLDKGRVKYINDLYKEYGLIKNELNLNDFIFEDYINNNDLNLTKEEKNYLLNKKIIKIQNLKSFAPYNFEIADQAKGYTIEYMKLLAEVLNIKVEFISAESWTNALEMIKNAEIDLLPNIVRNQEREKYMDFTEFSDVHFLTALGVKKNSTIKSMNDLKGKTLAILKNTFLEEIIREKYPDIKLLTTKTTKEALEAVSNSEADAVIDNLSTIEYFINNDWLSNIKTIKLTQESKLPINTPLYIGVKKDNLLLKSVLEKANQTIKHNKLAKLKADWLIKNYEDHIEFSKLEYDYLENKKTINYCIDPNWMPLDKIEDNNHLGLSSEYIKIFEEKLGVTFNLVTTTSWSNTLEKIKNGSCELVPFIHKTSQRKKFLNFSKPFLSYPLVIATTLKEPYIANLKAIGKRKVAYVKDYSYKETLQSKYPNIEFVEVTSINEGLKKVQKNKVFALIGLLPTVGFEIQKNFSNSLKISGEVEDLWELSIATKKEDFVLNSIINKILLSISDEKKEKLFNKWNSVTYEEHLNLGKILIIATIFLFIILLITYKNRQINKLNEDMKKYIKIVDEHVLTSSTDLEGNITQVSKAFCKISGYKKEELLGKNHRIIRHKDTPKKLFIELWETLLEGKTWKGEIKNRKKDGSHYWVSANISPVFNKKNEIIGYTSIRHDITDKKRIEEISITDELTNLYNRRYFNEILEREINRAKRDQHYFALIIFDVDCFKQYNDNYGHPKGDIVLKEIGKTVNSLTKRSSDYGFRIGGEEFAIIFTPHFKENALEFAQIVNKRIEDLKIEHNFNKASNYVTVSIGLYVETGEKIESSEAIYNNTDDALYEAKEKGRNQFVLYTK</sequence>
<keyword evidence="1" id="KW-1133">Transmembrane helix</keyword>